<dbReference type="PANTHER" id="PTHR14957">
    <property type="entry name" value="UBIQUITIN-LIKE-CONJUGATING ENZYME ATG10"/>
    <property type="match status" value="1"/>
</dbReference>
<accession>A0ABP1D5F5</accession>
<proteinExistence type="inferred from homology"/>
<evidence type="ECO:0000313" key="9">
    <source>
        <dbReference type="Proteomes" id="UP001497453"/>
    </source>
</evidence>
<comment type="similarity">
    <text evidence="1">Belongs to the ATG10 family.</text>
</comment>
<keyword evidence="9" id="KW-1185">Reference proteome</keyword>
<reference evidence="9" key="1">
    <citation type="submission" date="2024-04" db="EMBL/GenBank/DDBJ databases">
        <authorList>
            <person name="Shaw F."/>
            <person name="Minotto A."/>
        </authorList>
    </citation>
    <scope>NUCLEOTIDE SEQUENCE [LARGE SCALE GENOMIC DNA]</scope>
</reference>
<evidence type="ECO:0000256" key="7">
    <source>
        <dbReference type="ARBA" id="ARBA00029833"/>
    </source>
</evidence>
<evidence type="ECO:0000256" key="6">
    <source>
        <dbReference type="ARBA" id="ARBA00023006"/>
    </source>
</evidence>
<dbReference type="InterPro" id="IPR007135">
    <property type="entry name" value="Atg3/Atg10"/>
</dbReference>
<keyword evidence="6" id="KW-0072">Autophagy</keyword>
<organism evidence="8 9">
    <name type="scientific">Somion occarium</name>
    <dbReference type="NCBI Taxonomy" id="3059160"/>
    <lineage>
        <taxon>Eukaryota</taxon>
        <taxon>Fungi</taxon>
        <taxon>Dikarya</taxon>
        <taxon>Basidiomycota</taxon>
        <taxon>Agaricomycotina</taxon>
        <taxon>Agaricomycetes</taxon>
        <taxon>Polyporales</taxon>
        <taxon>Cerrenaceae</taxon>
        <taxon>Somion</taxon>
    </lineage>
</organism>
<dbReference type="Gene3D" id="3.30.1460.50">
    <property type="match status" value="1"/>
</dbReference>
<dbReference type="EMBL" id="OZ037945">
    <property type="protein sequence ID" value="CAL1702203.1"/>
    <property type="molecule type" value="Genomic_DNA"/>
</dbReference>
<dbReference type="Pfam" id="PF03987">
    <property type="entry name" value="Autophagy_act_C"/>
    <property type="match status" value="1"/>
</dbReference>
<gene>
    <name evidence="8" type="ORF">GFSPODELE1_LOCUS3930</name>
</gene>
<evidence type="ECO:0000256" key="4">
    <source>
        <dbReference type="ARBA" id="ARBA00022786"/>
    </source>
</evidence>
<protein>
    <recommendedName>
        <fullName evidence="2">Ubiquitin-like-conjugating enzyme ATG10</fullName>
    </recommendedName>
    <alternativeName>
        <fullName evidence="7">Autophagy-related protein 10</fullName>
    </alternativeName>
</protein>
<evidence type="ECO:0000313" key="8">
    <source>
        <dbReference type="EMBL" id="CAL1702203.1"/>
    </source>
</evidence>
<evidence type="ECO:0000256" key="1">
    <source>
        <dbReference type="ARBA" id="ARBA00005696"/>
    </source>
</evidence>
<evidence type="ECO:0000256" key="3">
    <source>
        <dbReference type="ARBA" id="ARBA00022679"/>
    </source>
</evidence>
<dbReference type="Proteomes" id="UP001497453">
    <property type="component" value="Chromosome 2"/>
</dbReference>
<keyword evidence="5" id="KW-0653">Protein transport</keyword>
<evidence type="ECO:0000256" key="5">
    <source>
        <dbReference type="ARBA" id="ARBA00022927"/>
    </source>
</evidence>
<keyword evidence="3" id="KW-0808">Transferase</keyword>
<sequence>MNFMSFTTLTHAEFEEGCKAFISKCALDRDPISRRKYPPGWHWHEHTSFPQLGYMSRSLSIPAHSLCEDHLDDETDEVYVEVPEDDAEAPQVIRELVTVTLSVVYSPTYQVPALYFTAHHTSGWIAIGFSCASPDDALGGSPLTLPEITRLPLFREGLFPDEQGGSFALNVPDSSFAMLSQGDHPTLGTPSWYLHPCHTSAVVSEILSVGEWGDHEQAARWIESWFLVLGNVVDFTPHNSSVMV</sequence>
<name>A0ABP1D5F5_9APHY</name>
<evidence type="ECO:0000256" key="2">
    <source>
        <dbReference type="ARBA" id="ARBA00021099"/>
    </source>
</evidence>
<keyword evidence="5" id="KW-0813">Transport</keyword>
<dbReference type="PANTHER" id="PTHR14957:SF1">
    <property type="entry name" value="UBIQUITIN-LIKE-CONJUGATING ENZYME ATG10"/>
    <property type="match status" value="1"/>
</dbReference>
<keyword evidence="4" id="KW-0833">Ubl conjugation pathway</keyword>